<proteinExistence type="inferred from homology"/>
<evidence type="ECO:0000256" key="5">
    <source>
        <dbReference type="ARBA" id="ARBA00022448"/>
    </source>
</evidence>
<evidence type="ECO:0000256" key="13">
    <source>
        <dbReference type="ARBA" id="ARBA00031795"/>
    </source>
</evidence>
<dbReference type="NCBIfam" id="TIGR01216">
    <property type="entry name" value="ATP_synt_epsi"/>
    <property type="match status" value="1"/>
</dbReference>
<dbReference type="GO" id="GO:0005524">
    <property type="term" value="F:ATP binding"/>
    <property type="evidence" value="ECO:0007669"/>
    <property type="project" value="UniProtKB-UniRule"/>
</dbReference>
<keyword evidence="9 14" id="KW-0472">Membrane</keyword>
<dbReference type="GO" id="GO:0046933">
    <property type="term" value="F:proton-transporting ATP synthase activity, rotational mechanism"/>
    <property type="evidence" value="ECO:0007669"/>
    <property type="project" value="UniProtKB-UniRule"/>
</dbReference>
<comment type="subunit">
    <text evidence="14 15">F-type ATPases have 2 components, CF(1) - the catalytic core - and CF(0) - the membrane proton channel. CF(1) has five subunits: alpha(3), beta(3), gamma(1), delta(1), epsilon(1). CF(0) has three main subunits: a, b and c.</text>
</comment>
<dbReference type="Pfam" id="PF00401">
    <property type="entry name" value="ATP-synt_DE"/>
    <property type="match status" value="1"/>
</dbReference>
<evidence type="ECO:0000313" key="19">
    <source>
        <dbReference type="EMBL" id="MCM5672900.1"/>
    </source>
</evidence>
<dbReference type="AlphaFoldDB" id="A0A1L8Y5Q3"/>
<dbReference type="InterPro" id="IPR020546">
    <property type="entry name" value="ATP_synth_F1_dsu/esu_N"/>
</dbReference>
<keyword evidence="7 14" id="KW-0375">Hydrogen ion transport</keyword>
<keyword evidence="5 14" id="KW-0813">Transport</keyword>
<evidence type="ECO:0000259" key="18">
    <source>
        <dbReference type="Pfam" id="PF02823"/>
    </source>
</evidence>
<evidence type="ECO:0000256" key="3">
    <source>
        <dbReference type="ARBA" id="ARBA00005712"/>
    </source>
</evidence>
<dbReference type="GO" id="GO:0005886">
    <property type="term" value="C:plasma membrane"/>
    <property type="evidence" value="ECO:0007669"/>
    <property type="project" value="UniProtKB-SubCell"/>
</dbReference>
<dbReference type="EMBL" id="PZHX01000016">
    <property type="protein sequence ID" value="PTK30149.1"/>
    <property type="molecule type" value="Genomic_DNA"/>
</dbReference>
<dbReference type="NCBIfam" id="NF001846">
    <property type="entry name" value="PRK00571.1-3"/>
    <property type="match status" value="1"/>
</dbReference>
<keyword evidence="6 14" id="KW-1003">Cell membrane</keyword>
<keyword evidence="16" id="KW-0175">Coiled coil</keyword>
<dbReference type="SUPFAM" id="SSF51344">
    <property type="entry name" value="Epsilon subunit of F1F0-ATP synthase N-terminal domain"/>
    <property type="match status" value="1"/>
</dbReference>
<keyword evidence="10 14" id="KW-0139">CF(1)</keyword>
<reference evidence="20 22" key="1">
    <citation type="journal article" date="2016" name="Front. Microbiol.">
        <title>Comprehensive Phylogenetic Analysis of Bovine Non-aureus Staphylococci Species Based on Whole-Genome Sequencing.</title>
        <authorList>
            <person name="Naushad S."/>
            <person name="Barkema H.W."/>
            <person name="Luby C."/>
            <person name="Condas L.A."/>
            <person name="Nobrega D.B."/>
            <person name="Carson D.A."/>
            <person name="De Buck J."/>
        </authorList>
    </citation>
    <scope>NUCLEOTIDE SEQUENCE [LARGE SCALE GENOMIC DNA]</scope>
    <source>
        <strain evidence="20 22">SNUC 5336</strain>
    </source>
</reference>
<accession>A0A1L8Y5Q3</accession>
<dbReference type="EMBL" id="JAGHKT020000014">
    <property type="protein sequence ID" value="MCM5672900.1"/>
    <property type="molecule type" value="Genomic_DNA"/>
</dbReference>
<comment type="similarity">
    <text evidence="3 14 15">Belongs to the ATPase epsilon chain family.</text>
</comment>
<dbReference type="FunFam" id="2.60.15.10:FF:000001">
    <property type="entry name" value="ATP synthase epsilon chain"/>
    <property type="match status" value="1"/>
</dbReference>
<organism evidence="20 22">
    <name type="scientific">Staphylococcus hominis</name>
    <dbReference type="NCBI Taxonomy" id="1290"/>
    <lineage>
        <taxon>Bacteria</taxon>
        <taxon>Bacillati</taxon>
        <taxon>Bacillota</taxon>
        <taxon>Bacilli</taxon>
        <taxon>Bacillales</taxon>
        <taxon>Staphylococcaceae</taxon>
        <taxon>Staphylococcus</taxon>
    </lineage>
</organism>
<feature type="coiled-coil region" evidence="16">
    <location>
        <begin position="106"/>
        <end position="133"/>
    </location>
</feature>
<evidence type="ECO:0000313" key="23">
    <source>
        <dbReference type="Proteomes" id="UP000509636"/>
    </source>
</evidence>
<dbReference type="Proteomes" id="UP000241540">
    <property type="component" value="Unassembled WGS sequence"/>
</dbReference>
<sequence length="133" mass="14652">MNTVNLDIVTPNGSVYEKDDVELVVFQTTAGEIGIMSGHIPTVAALKIGHIKVKFKNGTEYIAVSGGFVEIRQHKVSVIVQTAETASEIDVERAKLARQRAQSHLDEEDNSDINRAKRALARAENRLRVAELK</sequence>
<evidence type="ECO:0000313" key="24">
    <source>
        <dbReference type="Proteomes" id="UP000665944"/>
    </source>
</evidence>
<evidence type="ECO:0000259" key="17">
    <source>
        <dbReference type="Pfam" id="PF00401"/>
    </source>
</evidence>
<dbReference type="InterPro" id="IPR001469">
    <property type="entry name" value="ATP_synth_F1_dsu/esu"/>
</dbReference>
<dbReference type="Proteomes" id="UP000665944">
    <property type="component" value="Unassembled WGS sequence"/>
</dbReference>
<evidence type="ECO:0000256" key="8">
    <source>
        <dbReference type="ARBA" id="ARBA00023065"/>
    </source>
</evidence>
<evidence type="ECO:0000313" key="21">
    <source>
        <dbReference type="EMBL" id="QKQ28495.1"/>
    </source>
</evidence>
<comment type="subcellular location">
    <subcellularLocation>
        <location evidence="2 14">Cell membrane</location>
        <topology evidence="2 14">Peripheral membrane protein</topology>
    </subcellularLocation>
</comment>
<evidence type="ECO:0000256" key="11">
    <source>
        <dbReference type="ARBA" id="ARBA00023310"/>
    </source>
</evidence>
<evidence type="ECO:0000313" key="22">
    <source>
        <dbReference type="Proteomes" id="UP000241540"/>
    </source>
</evidence>
<dbReference type="eggNOG" id="COG0355">
    <property type="taxonomic scope" value="Bacteria"/>
</dbReference>
<keyword evidence="8 14" id="KW-0406">Ion transport</keyword>
<evidence type="ECO:0000256" key="7">
    <source>
        <dbReference type="ARBA" id="ARBA00022781"/>
    </source>
</evidence>
<dbReference type="GO" id="GO:0045259">
    <property type="term" value="C:proton-transporting ATP synthase complex"/>
    <property type="evidence" value="ECO:0007669"/>
    <property type="project" value="UniProtKB-KW"/>
</dbReference>
<dbReference type="GeneID" id="58106813"/>
<dbReference type="InterPro" id="IPR020547">
    <property type="entry name" value="ATP_synth_F1_esu_C"/>
</dbReference>
<dbReference type="PANTHER" id="PTHR13822:SF10">
    <property type="entry name" value="ATP SYNTHASE EPSILON CHAIN, CHLOROPLASTIC"/>
    <property type="match status" value="1"/>
</dbReference>
<evidence type="ECO:0000256" key="1">
    <source>
        <dbReference type="ARBA" id="ARBA00003543"/>
    </source>
</evidence>
<comment type="function">
    <text evidence="1 14">Produces ATP from ADP in the presence of a proton gradient across the membrane.</text>
</comment>
<dbReference type="Proteomes" id="UP000509636">
    <property type="component" value="Chromosome"/>
</dbReference>
<dbReference type="HAMAP" id="MF_00530">
    <property type="entry name" value="ATP_synth_epsil_bac"/>
    <property type="match status" value="1"/>
</dbReference>
<evidence type="ECO:0000256" key="16">
    <source>
        <dbReference type="SAM" id="Coils"/>
    </source>
</evidence>
<dbReference type="CDD" id="cd12152">
    <property type="entry name" value="F1-ATPase_delta"/>
    <property type="match status" value="1"/>
</dbReference>
<evidence type="ECO:0000256" key="6">
    <source>
        <dbReference type="ARBA" id="ARBA00022475"/>
    </source>
</evidence>
<dbReference type="InterPro" id="IPR036771">
    <property type="entry name" value="ATPsynth_dsu/esu_N"/>
</dbReference>
<dbReference type="RefSeq" id="WP_002448708.1">
    <property type="nucleotide sequence ID" value="NZ_CABMJU010000014.1"/>
</dbReference>
<dbReference type="Gene3D" id="1.20.5.440">
    <property type="entry name" value="ATP synthase delta/epsilon subunit, C-terminal domain"/>
    <property type="match status" value="1"/>
</dbReference>
<reference evidence="20" key="2">
    <citation type="submission" date="2018-03" db="EMBL/GenBank/DDBJ databases">
        <authorList>
            <person name="Naushad S."/>
        </authorList>
    </citation>
    <scope>NUCLEOTIDE SEQUENCE</scope>
    <source>
        <strain evidence="20">SNUC 5336</strain>
    </source>
</reference>
<name>A0A1L8Y5Q3_STAHO</name>
<keyword evidence="24" id="KW-1185">Reference proteome</keyword>
<dbReference type="EMBL" id="CP054550">
    <property type="protein sequence ID" value="QKQ28495.1"/>
    <property type="molecule type" value="Genomic_DNA"/>
</dbReference>
<evidence type="ECO:0000256" key="4">
    <source>
        <dbReference type="ARBA" id="ARBA00014480"/>
    </source>
</evidence>
<evidence type="ECO:0000256" key="15">
    <source>
        <dbReference type="RuleBase" id="RU003656"/>
    </source>
</evidence>
<evidence type="ECO:0000313" key="20">
    <source>
        <dbReference type="EMBL" id="PTK30149.1"/>
    </source>
</evidence>
<dbReference type="Pfam" id="PF02823">
    <property type="entry name" value="ATP-synt_DE_N"/>
    <property type="match status" value="1"/>
</dbReference>
<evidence type="ECO:0000256" key="9">
    <source>
        <dbReference type="ARBA" id="ARBA00023136"/>
    </source>
</evidence>
<reference evidence="21 23" key="3">
    <citation type="submission" date="2019-09" db="EMBL/GenBank/DDBJ databases">
        <title>FDA dAtabase for Regulatory Grade micrObial Sequences (FDA-ARGOS): Supporting development and validation of Infectious Disease Dx tests.</title>
        <authorList>
            <person name="Sciortino C."/>
            <person name="Tallon L."/>
            <person name="Sadzewicz L."/>
            <person name="Vavikolanu K."/>
            <person name="Mehta A."/>
            <person name="Aluvathingal J."/>
            <person name="Nadendla S."/>
            <person name="Nandy P."/>
            <person name="Geyer C."/>
            <person name="Yan Y."/>
            <person name="Sichtig H."/>
        </authorList>
    </citation>
    <scope>NUCLEOTIDE SEQUENCE [LARGE SCALE GENOMIC DNA]</scope>
    <source>
        <strain evidence="21 23">FDAARGOS_661</strain>
    </source>
</reference>
<evidence type="ECO:0000256" key="12">
    <source>
        <dbReference type="ARBA" id="ARBA00030215"/>
    </source>
</evidence>
<evidence type="ECO:0000256" key="14">
    <source>
        <dbReference type="HAMAP-Rule" id="MF_00530"/>
    </source>
</evidence>
<evidence type="ECO:0000256" key="2">
    <source>
        <dbReference type="ARBA" id="ARBA00004202"/>
    </source>
</evidence>
<dbReference type="Gene3D" id="2.60.15.10">
    <property type="entry name" value="F0F1 ATP synthase delta/epsilon subunit, N-terminal"/>
    <property type="match status" value="1"/>
</dbReference>
<evidence type="ECO:0000256" key="10">
    <source>
        <dbReference type="ARBA" id="ARBA00023196"/>
    </source>
</evidence>
<reference evidence="19 24" key="4">
    <citation type="submission" date="2022-06" db="EMBL/GenBank/DDBJ databases">
        <title>Staphylococcus hominis ShoR14 genome sequence.</title>
        <authorList>
            <person name="Yeo C.C."/>
            <person name="Chew C.H."/>
            <person name="Che Hamzah A.M."/>
            <person name="Al-Trad E.I."/>
        </authorList>
    </citation>
    <scope>NUCLEOTIDE SEQUENCE [LARGE SCALE GENOMIC DNA]</scope>
    <source>
        <strain evidence="19 24">ShoR14</strain>
    </source>
</reference>
<protein>
    <recommendedName>
        <fullName evidence="4 14">ATP synthase epsilon chain</fullName>
    </recommendedName>
    <alternativeName>
        <fullName evidence="13 14">ATP synthase F1 sector epsilon subunit</fullName>
    </alternativeName>
    <alternativeName>
        <fullName evidence="12 14">F-ATPase epsilon subunit</fullName>
    </alternativeName>
</protein>
<dbReference type="PANTHER" id="PTHR13822">
    <property type="entry name" value="ATP SYNTHASE DELTA/EPSILON CHAIN"/>
    <property type="match status" value="1"/>
</dbReference>
<feature type="domain" description="ATP synthase F1 complex delta/epsilon subunit N-terminal" evidence="18">
    <location>
        <begin position="5"/>
        <end position="83"/>
    </location>
</feature>
<feature type="domain" description="ATP synthase epsilon subunit C-terminal" evidence="17">
    <location>
        <begin position="88"/>
        <end position="131"/>
    </location>
</feature>
<keyword evidence="11 14" id="KW-0066">ATP synthesis</keyword>
<gene>
    <name evidence="14" type="primary">atpC</name>
    <name evidence="20" type="ORF">BUZ51_08415</name>
    <name evidence="21" type="ORF">FOB69_01260</name>
    <name evidence="19" type="ORF">J7T32_009120</name>
</gene>